<sequence>MFNYLSVVFIHLSFSVLFHCLHIQSYEFKSNVTDCAEDCLTDNLHVSYAYDGSNHSYIIWFTVESCWHRTPISFRFILRAIDILSYATVNSKPITNFTEITDRNNSIRILNLQSGIYDICIEFELYKTKWIYQPRNACVVIQSRDLLHESYRQDPTSLMIALASGVVLFFILGLVVQRVKMKRKTRDENEDDNPRARSSSVLSMTSLKQHRDRLVRNLFHRHIEQPRMSAIRQWAHDRAFRYRVSTHDHHRVQRPRRLQQWKNNLIRSREHSFERRSRAATESSDIIPSSELTITVDPVYTISERTQNQALSRRTSHHLLPPLEGYRMA</sequence>
<evidence type="ECO:0000256" key="3">
    <source>
        <dbReference type="SAM" id="SignalP"/>
    </source>
</evidence>
<keyword evidence="2" id="KW-1133">Transmembrane helix</keyword>
<gene>
    <name evidence="4" type="ORF">XAT740_LOCUS8209</name>
</gene>
<protein>
    <submittedName>
        <fullName evidence="4">Uncharacterized protein</fullName>
    </submittedName>
</protein>
<proteinExistence type="predicted"/>
<keyword evidence="3" id="KW-0732">Signal</keyword>
<reference evidence="4" key="1">
    <citation type="submission" date="2021-02" db="EMBL/GenBank/DDBJ databases">
        <authorList>
            <person name="Nowell W R."/>
        </authorList>
    </citation>
    <scope>NUCLEOTIDE SEQUENCE</scope>
</reference>
<feature type="signal peptide" evidence="3">
    <location>
        <begin position="1"/>
        <end position="20"/>
    </location>
</feature>
<organism evidence="4 5">
    <name type="scientific">Adineta ricciae</name>
    <name type="common">Rotifer</name>
    <dbReference type="NCBI Taxonomy" id="249248"/>
    <lineage>
        <taxon>Eukaryota</taxon>
        <taxon>Metazoa</taxon>
        <taxon>Spiralia</taxon>
        <taxon>Gnathifera</taxon>
        <taxon>Rotifera</taxon>
        <taxon>Eurotatoria</taxon>
        <taxon>Bdelloidea</taxon>
        <taxon>Adinetida</taxon>
        <taxon>Adinetidae</taxon>
        <taxon>Adineta</taxon>
    </lineage>
</organism>
<evidence type="ECO:0000256" key="1">
    <source>
        <dbReference type="SAM" id="MobiDB-lite"/>
    </source>
</evidence>
<keyword evidence="2" id="KW-0472">Membrane</keyword>
<keyword evidence="5" id="KW-1185">Reference proteome</keyword>
<dbReference type="Proteomes" id="UP000663828">
    <property type="component" value="Unassembled WGS sequence"/>
</dbReference>
<evidence type="ECO:0000313" key="5">
    <source>
        <dbReference type="Proteomes" id="UP000663828"/>
    </source>
</evidence>
<accession>A0A813ZWN2</accession>
<evidence type="ECO:0000256" key="2">
    <source>
        <dbReference type="SAM" id="Phobius"/>
    </source>
</evidence>
<evidence type="ECO:0000313" key="4">
    <source>
        <dbReference type="EMBL" id="CAF0904627.1"/>
    </source>
</evidence>
<dbReference type="AlphaFoldDB" id="A0A813ZWN2"/>
<comment type="caution">
    <text evidence="4">The sequence shown here is derived from an EMBL/GenBank/DDBJ whole genome shotgun (WGS) entry which is preliminary data.</text>
</comment>
<name>A0A813ZWN2_ADIRI</name>
<feature type="chain" id="PRO_5032469898" evidence="3">
    <location>
        <begin position="21"/>
        <end position="329"/>
    </location>
</feature>
<dbReference type="EMBL" id="CAJNOR010000405">
    <property type="protein sequence ID" value="CAF0904627.1"/>
    <property type="molecule type" value="Genomic_DNA"/>
</dbReference>
<keyword evidence="2" id="KW-0812">Transmembrane</keyword>
<feature type="region of interest" description="Disordered" evidence="1">
    <location>
        <begin position="183"/>
        <end position="202"/>
    </location>
</feature>
<feature type="transmembrane region" description="Helical" evidence="2">
    <location>
        <begin position="158"/>
        <end position="176"/>
    </location>
</feature>